<evidence type="ECO:0000256" key="5">
    <source>
        <dbReference type="ARBA" id="ARBA00081149"/>
    </source>
</evidence>
<feature type="domain" description="Cytosolic fatty-acid binding proteins" evidence="7">
    <location>
        <begin position="56"/>
        <end position="73"/>
    </location>
</feature>
<proteinExistence type="inferred from homology"/>
<organism evidence="8">
    <name type="scientific">Graphocephala atropunctata</name>
    <dbReference type="NCBI Taxonomy" id="36148"/>
    <lineage>
        <taxon>Eukaryota</taxon>
        <taxon>Metazoa</taxon>
        <taxon>Ecdysozoa</taxon>
        <taxon>Arthropoda</taxon>
        <taxon>Hexapoda</taxon>
        <taxon>Insecta</taxon>
        <taxon>Pterygota</taxon>
        <taxon>Neoptera</taxon>
        <taxon>Paraneoptera</taxon>
        <taxon>Hemiptera</taxon>
        <taxon>Auchenorrhyncha</taxon>
        <taxon>Membracoidea</taxon>
        <taxon>Cicadellidae</taxon>
        <taxon>Cicadellinae</taxon>
        <taxon>Cicadellini</taxon>
        <taxon>Graphocephala</taxon>
    </lineage>
</organism>
<dbReference type="EMBL" id="GEBQ01023515">
    <property type="protein sequence ID" value="JAT16462.1"/>
    <property type="molecule type" value="Transcribed_RNA"/>
</dbReference>
<evidence type="ECO:0000256" key="3">
    <source>
        <dbReference type="ARBA" id="ARBA00057009"/>
    </source>
</evidence>
<keyword evidence="2" id="KW-0446">Lipid-binding</keyword>
<dbReference type="Pfam" id="PF00061">
    <property type="entry name" value="Lipocalin"/>
    <property type="match status" value="1"/>
</dbReference>
<keyword evidence="6" id="KW-0813">Transport</keyword>
<comment type="function">
    <text evidence="3">Binds fatty acids in a 1:1 molar ratio.</text>
</comment>
<dbReference type="CDD" id="cd19852">
    <property type="entry name" value="FABP_pancrustacea"/>
    <property type="match status" value="1"/>
</dbReference>
<accession>A0A1B6KYE8</accession>
<dbReference type="FunFam" id="2.40.128.20:FF:000001">
    <property type="entry name" value="Fatty acid-binding protein, adipocyte"/>
    <property type="match status" value="1"/>
</dbReference>
<evidence type="ECO:0000256" key="1">
    <source>
        <dbReference type="ARBA" id="ARBA00008390"/>
    </source>
</evidence>
<dbReference type="PANTHER" id="PTHR11955">
    <property type="entry name" value="FATTY ACID BINDING PROTEIN"/>
    <property type="match status" value="1"/>
</dbReference>
<dbReference type="Gene3D" id="2.40.128.20">
    <property type="match status" value="1"/>
</dbReference>
<evidence type="ECO:0000256" key="2">
    <source>
        <dbReference type="ARBA" id="ARBA00023121"/>
    </source>
</evidence>
<gene>
    <name evidence="8" type="ORF">g.23260</name>
</gene>
<evidence type="ECO:0000256" key="6">
    <source>
        <dbReference type="RuleBase" id="RU003696"/>
    </source>
</evidence>
<evidence type="ECO:0000256" key="4">
    <source>
        <dbReference type="ARBA" id="ARBA00072951"/>
    </source>
</evidence>
<dbReference type="PRINTS" id="PR00178">
    <property type="entry name" value="FATTYACIDBP"/>
</dbReference>
<dbReference type="InterPro" id="IPR000566">
    <property type="entry name" value="Lipocln_cytosolic_FA-bd_dom"/>
</dbReference>
<reference evidence="8" key="1">
    <citation type="submission" date="2015-11" db="EMBL/GenBank/DDBJ databases">
        <title>De novo transcriptome assembly of four potential Pierce s Disease insect vectors from Arizona vineyards.</title>
        <authorList>
            <person name="Tassone E.E."/>
        </authorList>
    </citation>
    <scope>NUCLEOTIDE SEQUENCE</scope>
</reference>
<dbReference type="InterPro" id="IPR000463">
    <property type="entry name" value="Fatty_acid-bd"/>
</dbReference>
<dbReference type="AlphaFoldDB" id="A0A1B6KYE8"/>
<comment type="similarity">
    <text evidence="1 6">Belongs to the calycin superfamily. Fatty-acid binding protein (FABP) family.</text>
</comment>
<sequence>RLDSLLHIPVPQVFVTIHRRAGLNVLHAHFVASFVCVRNIQVLLVIMAELASVLNKKYKLASSENFDEVMKALGVGWMTRKVGGSVSPVIELTETDGVYSLTSASTFKNTEIKFKFGEEFDEETPDGRKVKSVITQEGTKLIHIQKGDNKETTIVREFSPEEVKMVITVDDIVSTRIYKVLP</sequence>
<name>A0A1B6KYE8_9HEMI</name>
<dbReference type="InterPro" id="IPR012674">
    <property type="entry name" value="Calycin"/>
</dbReference>
<feature type="non-terminal residue" evidence="8">
    <location>
        <position position="1"/>
    </location>
</feature>
<dbReference type="SUPFAM" id="SSF50814">
    <property type="entry name" value="Lipocalins"/>
    <property type="match status" value="1"/>
</dbReference>
<dbReference type="GO" id="GO:0005504">
    <property type="term" value="F:fatty acid binding"/>
    <property type="evidence" value="ECO:0007669"/>
    <property type="project" value="UniProtKB-ARBA"/>
</dbReference>
<dbReference type="InterPro" id="IPR031259">
    <property type="entry name" value="ILBP"/>
</dbReference>
<evidence type="ECO:0000259" key="7">
    <source>
        <dbReference type="PROSITE" id="PS00214"/>
    </source>
</evidence>
<evidence type="ECO:0000313" key="8">
    <source>
        <dbReference type="EMBL" id="JAT16462.1"/>
    </source>
</evidence>
<dbReference type="PROSITE" id="PS00214">
    <property type="entry name" value="FABP"/>
    <property type="match status" value="1"/>
</dbReference>
<protein>
    <recommendedName>
        <fullName evidence="4">Fatty acid-binding protein, muscle</fullName>
    </recommendedName>
    <alternativeName>
        <fullName evidence="5">M-FABP</fullName>
    </alternativeName>
</protein>